<sequence length="178" mass="18014">MALREIHNVTLKGALEHTTIVVESKTRGKATKSWTALNYIPGRGGSGSGGGGSSGGGGVGGGGNDGGGGGGEEGVGEAGSGKGKKDKSSTSSSSSSSSSSGSGGSTMRKAANRIPRTILVVVVVVVVVSDVPLDRQIVWRGIEKDLERRDVDESLRRSAFGRVNGREDVEKSSNEVAD</sequence>
<reference evidence="2 3" key="1">
    <citation type="journal article" date="2024" name="Ann. Entomol. Soc. Am.">
        <title>Genomic analyses of the southern and eastern yellowjacket wasps (Hymenoptera: Vespidae) reveal evolutionary signatures of social life.</title>
        <authorList>
            <person name="Catto M.A."/>
            <person name="Caine P.B."/>
            <person name="Orr S.E."/>
            <person name="Hunt B.G."/>
            <person name="Goodisman M.A.D."/>
        </authorList>
    </citation>
    <scope>NUCLEOTIDE SEQUENCE [LARGE SCALE GENOMIC DNA]</scope>
    <source>
        <strain evidence="2">232</strain>
        <tissue evidence="2">Head and thorax</tissue>
    </source>
</reference>
<proteinExistence type="predicted"/>
<evidence type="ECO:0000313" key="2">
    <source>
        <dbReference type="EMBL" id="KAL2721292.1"/>
    </source>
</evidence>
<organism evidence="2 3">
    <name type="scientific">Vespula maculifrons</name>
    <name type="common">Eastern yellow jacket</name>
    <name type="synonym">Wasp</name>
    <dbReference type="NCBI Taxonomy" id="7453"/>
    <lineage>
        <taxon>Eukaryota</taxon>
        <taxon>Metazoa</taxon>
        <taxon>Ecdysozoa</taxon>
        <taxon>Arthropoda</taxon>
        <taxon>Hexapoda</taxon>
        <taxon>Insecta</taxon>
        <taxon>Pterygota</taxon>
        <taxon>Neoptera</taxon>
        <taxon>Endopterygota</taxon>
        <taxon>Hymenoptera</taxon>
        <taxon>Apocrita</taxon>
        <taxon>Aculeata</taxon>
        <taxon>Vespoidea</taxon>
        <taxon>Vespidae</taxon>
        <taxon>Vespinae</taxon>
        <taxon>Vespula</taxon>
    </lineage>
</organism>
<feature type="compositionally biased region" description="Gly residues" evidence="1">
    <location>
        <begin position="42"/>
        <end position="81"/>
    </location>
</feature>
<protein>
    <submittedName>
        <fullName evidence="2">Uncharacterized protein</fullName>
    </submittedName>
</protein>
<evidence type="ECO:0000313" key="3">
    <source>
        <dbReference type="Proteomes" id="UP001607303"/>
    </source>
</evidence>
<comment type="caution">
    <text evidence="2">The sequence shown here is derived from an EMBL/GenBank/DDBJ whole genome shotgun (WGS) entry which is preliminary data.</text>
</comment>
<dbReference type="EMBL" id="JAYRBN010000116">
    <property type="protein sequence ID" value="KAL2721292.1"/>
    <property type="molecule type" value="Genomic_DNA"/>
</dbReference>
<dbReference type="Proteomes" id="UP001607303">
    <property type="component" value="Unassembled WGS sequence"/>
</dbReference>
<feature type="region of interest" description="Disordered" evidence="1">
    <location>
        <begin position="155"/>
        <end position="178"/>
    </location>
</feature>
<feature type="compositionally biased region" description="Basic and acidic residues" evidence="1">
    <location>
        <begin position="164"/>
        <end position="178"/>
    </location>
</feature>
<feature type="compositionally biased region" description="Low complexity" evidence="1">
    <location>
        <begin position="89"/>
        <end position="100"/>
    </location>
</feature>
<gene>
    <name evidence="2" type="ORF">V1477_020112</name>
</gene>
<feature type="region of interest" description="Disordered" evidence="1">
    <location>
        <begin position="25"/>
        <end position="108"/>
    </location>
</feature>
<evidence type="ECO:0000256" key="1">
    <source>
        <dbReference type="SAM" id="MobiDB-lite"/>
    </source>
</evidence>
<dbReference type="AlphaFoldDB" id="A0ABD2AKZ8"/>
<name>A0ABD2AKZ8_VESMC</name>
<keyword evidence="3" id="KW-1185">Reference proteome</keyword>
<accession>A0ABD2AKZ8</accession>